<evidence type="ECO:0000313" key="7">
    <source>
        <dbReference type="Proteomes" id="UP001212189"/>
    </source>
</evidence>
<dbReference type="FunFam" id="3.90.550.10:FF:000011">
    <property type="entry name" value="3-deoxy-manno-octulosonate cytidylyltransferase"/>
    <property type="match status" value="1"/>
</dbReference>
<dbReference type="Pfam" id="PF02348">
    <property type="entry name" value="CTP_transf_3"/>
    <property type="match status" value="1"/>
</dbReference>
<keyword evidence="4 5" id="KW-0448">Lipopolysaccharide biosynthesis</keyword>
<evidence type="ECO:0000256" key="5">
    <source>
        <dbReference type="HAMAP-Rule" id="MF_00057"/>
    </source>
</evidence>
<keyword evidence="7" id="KW-1185">Reference proteome</keyword>
<dbReference type="RefSeq" id="WP_269819308.1">
    <property type="nucleotide sequence ID" value="NZ_CP114976.1"/>
</dbReference>
<comment type="function">
    <text evidence="5">Activates KDO (a required 8-carbon sugar) for incorporation into bacterial lipopolysaccharide in Gram-negative bacteria.</text>
</comment>
<dbReference type="Gene3D" id="3.90.550.10">
    <property type="entry name" value="Spore Coat Polysaccharide Biosynthesis Protein SpsA, Chain A"/>
    <property type="match status" value="1"/>
</dbReference>
<dbReference type="NCBIfam" id="NF003950">
    <property type="entry name" value="PRK05450.1-3"/>
    <property type="match status" value="1"/>
</dbReference>
<evidence type="ECO:0000256" key="3">
    <source>
        <dbReference type="ARBA" id="ARBA00022695"/>
    </source>
</evidence>
<dbReference type="HAMAP" id="MF_00057">
    <property type="entry name" value="KdsB"/>
    <property type="match status" value="1"/>
</dbReference>
<comment type="subcellular location">
    <subcellularLocation>
        <location evidence="5">Cytoplasm</location>
    </subcellularLocation>
    <subcellularLocation>
        <location evidence="1">Membrane</location>
    </subcellularLocation>
</comment>
<dbReference type="GO" id="GO:0033468">
    <property type="term" value="P:CMP-keto-3-deoxy-D-manno-octulosonic acid biosynthetic process"/>
    <property type="evidence" value="ECO:0007669"/>
    <property type="project" value="UniProtKB-UniRule"/>
</dbReference>
<dbReference type="NCBIfam" id="NF009905">
    <property type="entry name" value="PRK13368.1"/>
    <property type="match status" value="1"/>
</dbReference>
<comment type="pathway">
    <text evidence="5">Nucleotide-sugar biosynthesis; CMP-3-deoxy-D-manno-octulosonate biosynthesis; CMP-3-deoxy-D-manno-octulosonate from 3-deoxy-D-manno-octulosonate and CTP: step 1/1.</text>
</comment>
<dbReference type="InterPro" id="IPR029044">
    <property type="entry name" value="Nucleotide-diphossugar_trans"/>
</dbReference>
<comment type="similarity">
    <text evidence="5">Belongs to the KdsB family.</text>
</comment>
<evidence type="ECO:0000256" key="2">
    <source>
        <dbReference type="ARBA" id="ARBA00022679"/>
    </source>
</evidence>
<dbReference type="GO" id="GO:0005829">
    <property type="term" value="C:cytosol"/>
    <property type="evidence" value="ECO:0007669"/>
    <property type="project" value="TreeGrafter"/>
</dbReference>
<dbReference type="InterPro" id="IPR003329">
    <property type="entry name" value="Cytidylyl_trans"/>
</dbReference>
<dbReference type="GO" id="GO:0009103">
    <property type="term" value="P:lipopolysaccharide biosynthetic process"/>
    <property type="evidence" value="ECO:0007669"/>
    <property type="project" value="UniProtKB-UniRule"/>
</dbReference>
<keyword evidence="3 5" id="KW-0548">Nucleotidyltransferase</keyword>
<dbReference type="NCBIfam" id="NF003952">
    <property type="entry name" value="PRK05450.1-5"/>
    <property type="match status" value="1"/>
</dbReference>
<dbReference type="EC" id="2.7.7.38" evidence="5"/>
<dbReference type="CDD" id="cd02517">
    <property type="entry name" value="CMP-KDO-Synthetase"/>
    <property type="match status" value="1"/>
</dbReference>
<name>A0AAE9VX35_9GAMM</name>
<evidence type="ECO:0000256" key="4">
    <source>
        <dbReference type="ARBA" id="ARBA00022985"/>
    </source>
</evidence>
<dbReference type="AlphaFoldDB" id="A0AAE9VX35"/>
<dbReference type="PANTHER" id="PTHR42866">
    <property type="entry name" value="3-DEOXY-MANNO-OCTULOSONATE CYTIDYLYLTRANSFERASE"/>
    <property type="match status" value="1"/>
</dbReference>
<protein>
    <recommendedName>
        <fullName evidence="5">3-deoxy-manno-octulosonate cytidylyltransferase</fullName>
        <ecNumber evidence="5">2.7.7.38</ecNumber>
    </recommendedName>
    <alternativeName>
        <fullName evidence="5">CMP-2-keto-3-deoxyoctulosonic acid synthase</fullName>
        <shortName evidence="5">CKS</shortName>
        <shortName evidence="5">CMP-KDO synthase</shortName>
    </alternativeName>
</protein>
<organism evidence="6 7">
    <name type="scientific">Denitrificimonas caeni</name>
    <dbReference type="NCBI Taxonomy" id="521720"/>
    <lineage>
        <taxon>Bacteria</taxon>
        <taxon>Pseudomonadati</taxon>
        <taxon>Pseudomonadota</taxon>
        <taxon>Gammaproteobacteria</taxon>
        <taxon>Pseudomonadales</taxon>
        <taxon>Pseudomonadaceae</taxon>
        <taxon>Denitrificimonas</taxon>
    </lineage>
</organism>
<accession>A0AAE9VX35</accession>
<evidence type="ECO:0000256" key="1">
    <source>
        <dbReference type="ARBA" id="ARBA00004370"/>
    </source>
</evidence>
<sequence length="254" mass="27804">MTQAFSVVIPARFASTRFPGKPLQDIAGMSMIQRVWLQAQKSAAQQVVIATDDQRIFAECQSFGAQVLMTRDDHESGTDRLAEVVAQLALPSDAIVVNVQGDEPLIPPAVINQVAENLAQYQQAAMATLAEPITDLASVLNPNVVKVSTDVQGYALTFSRAPLPWPRDAFAKSQSEMPVGVDFRRHIGIYAYRAGFLADFVAWGPCALELTESLEQLRALWNGARIHVADAVIAPPAGVDTLEDLQRVRRFFEE</sequence>
<evidence type="ECO:0000313" key="6">
    <source>
        <dbReference type="EMBL" id="WBE26386.1"/>
    </source>
</evidence>
<keyword evidence="5" id="KW-0963">Cytoplasm</keyword>
<dbReference type="GO" id="GO:0016020">
    <property type="term" value="C:membrane"/>
    <property type="evidence" value="ECO:0007669"/>
    <property type="project" value="UniProtKB-SubCell"/>
</dbReference>
<dbReference type="EMBL" id="CP114976">
    <property type="protein sequence ID" value="WBE26386.1"/>
    <property type="molecule type" value="Genomic_DNA"/>
</dbReference>
<gene>
    <name evidence="5 6" type="primary">kdsB</name>
    <name evidence="6" type="ORF">O6P33_06070</name>
</gene>
<comment type="catalytic activity">
    <reaction evidence="5">
        <text>3-deoxy-alpha-D-manno-oct-2-ulosonate + CTP = CMP-3-deoxy-beta-D-manno-octulosonate + diphosphate</text>
        <dbReference type="Rhea" id="RHEA:23448"/>
        <dbReference type="ChEBI" id="CHEBI:33019"/>
        <dbReference type="ChEBI" id="CHEBI:37563"/>
        <dbReference type="ChEBI" id="CHEBI:85986"/>
        <dbReference type="ChEBI" id="CHEBI:85987"/>
        <dbReference type="EC" id="2.7.7.38"/>
    </reaction>
</comment>
<dbReference type="InterPro" id="IPR004528">
    <property type="entry name" value="KdsB"/>
</dbReference>
<dbReference type="Proteomes" id="UP001212189">
    <property type="component" value="Chromosome"/>
</dbReference>
<dbReference type="KEGG" id="dce:O6P33_06070"/>
<dbReference type="SUPFAM" id="SSF53448">
    <property type="entry name" value="Nucleotide-diphospho-sugar transferases"/>
    <property type="match status" value="1"/>
</dbReference>
<proteinExistence type="inferred from homology"/>
<dbReference type="NCBIfam" id="TIGR00466">
    <property type="entry name" value="kdsB"/>
    <property type="match status" value="1"/>
</dbReference>
<reference evidence="6 7" key="1">
    <citation type="submission" date="2022-12" db="EMBL/GenBank/DDBJ databases">
        <title>Coexistence and Characterization of a Novel Tigecycline Resistance gene tet(X) variant and blaNDM-1 in a Pseudomonas caeni Isolate of Chicken Origin.</title>
        <authorList>
            <person name="Lu X."/>
            <person name="Zhang L."/>
            <person name="Li R."/>
            <person name="Wang Z."/>
        </authorList>
    </citation>
    <scope>NUCLEOTIDE SEQUENCE [LARGE SCALE GENOMIC DNA]</scope>
    <source>
        <strain evidence="6 7">CE14</strain>
    </source>
</reference>
<keyword evidence="2 5" id="KW-0808">Transferase</keyword>
<dbReference type="GO" id="GO:0008690">
    <property type="term" value="F:3-deoxy-manno-octulosonate cytidylyltransferase activity"/>
    <property type="evidence" value="ECO:0007669"/>
    <property type="project" value="UniProtKB-UniRule"/>
</dbReference>
<dbReference type="PANTHER" id="PTHR42866:SF2">
    <property type="entry name" value="3-DEOXY-MANNO-OCTULOSONATE CYTIDYLYLTRANSFERASE, MITOCHONDRIAL"/>
    <property type="match status" value="1"/>
</dbReference>